<evidence type="ECO:0000256" key="2">
    <source>
        <dbReference type="ARBA" id="ARBA00022448"/>
    </source>
</evidence>
<dbReference type="Pfam" id="PF25975">
    <property type="entry name" value="CzcB_C"/>
    <property type="match status" value="1"/>
</dbReference>
<dbReference type="EMBL" id="BPQQ01000007">
    <property type="protein sequence ID" value="GJD98767.1"/>
    <property type="molecule type" value="Genomic_DNA"/>
</dbReference>
<gene>
    <name evidence="8" type="primary">czcB_3</name>
    <name evidence="8" type="ORF">GMJLKIPL_0678</name>
</gene>
<dbReference type="PANTHER" id="PTHR30097:SF4">
    <property type="entry name" value="SLR6042 PROTEIN"/>
    <property type="match status" value="1"/>
</dbReference>
<reference evidence="8" key="1">
    <citation type="journal article" date="2021" name="Front. Microbiol.">
        <title>Comprehensive Comparative Genomics and Phenotyping of Methylobacterium Species.</title>
        <authorList>
            <person name="Alessa O."/>
            <person name="Ogura Y."/>
            <person name="Fujitani Y."/>
            <person name="Takami H."/>
            <person name="Hayashi T."/>
            <person name="Sahin N."/>
            <person name="Tani A."/>
        </authorList>
    </citation>
    <scope>NUCLEOTIDE SEQUENCE</scope>
    <source>
        <strain evidence="8">DSM 17168</strain>
    </source>
</reference>
<feature type="domain" description="CzcB-like C-terminal circularly permuted SH3-like" evidence="7">
    <location>
        <begin position="366"/>
        <end position="425"/>
    </location>
</feature>
<dbReference type="InterPro" id="IPR058792">
    <property type="entry name" value="Beta-barrel_RND_2"/>
</dbReference>
<reference evidence="8" key="2">
    <citation type="submission" date="2021-08" db="EMBL/GenBank/DDBJ databases">
        <authorList>
            <person name="Tani A."/>
            <person name="Ola A."/>
            <person name="Ogura Y."/>
            <person name="Katsura K."/>
            <person name="Hayashi T."/>
        </authorList>
    </citation>
    <scope>NUCLEOTIDE SEQUENCE</scope>
    <source>
        <strain evidence="8">DSM 17168</strain>
    </source>
</reference>
<dbReference type="Gene3D" id="2.40.50.100">
    <property type="match status" value="1"/>
</dbReference>
<dbReference type="Pfam" id="PF25973">
    <property type="entry name" value="BSH_CzcB"/>
    <property type="match status" value="1"/>
</dbReference>
<feature type="compositionally biased region" description="Basic and acidic residues" evidence="3">
    <location>
        <begin position="58"/>
        <end position="83"/>
    </location>
</feature>
<name>A0ABQ4S8T1_9HYPH</name>
<keyword evidence="2" id="KW-0813">Transport</keyword>
<proteinExistence type="inferred from homology"/>
<sequence>MFLRFLFIIVALVVGVAVASIVPEVSRTARTVIGAVPLPGLAQLSAQEPTKAPPTQAEGKEAHGGGKDDGHGHGAGGAEKEEGKEGVLKLAADQIAAAKIETAKASDGTLARRLTVPGTVVPAADRIARVAAKVVGTVADLNKQLGDNVAKGEVVAVLDSREVADAKSEYLGAQVNFDLQKTLFEREQMLFQKNITAEQQFLRARTTFSEAQLRFDLARQKLTALGVPDKEIAGLSRQSTALQRYELRAPLAGRIVERLVNLGAAVGGEGQPKELYGIADLSQVWVDLAVSPRDLPSVKEGQAVQVTAGGMNERADGKIVFKSPMLNPETRSARVVAQISNKSGVWQPGAFVTAGIVVEEQKAPLVVPKTALQTVGKDQVVFVRTPEGFEKREVVLGRTDGQSTEIVFGLDPGEEIAVANTFTLKAELGKSEASHAH</sequence>
<dbReference type="InterPro" id="IPR006143">
    <property type="entry name" value="RND_pump_MFP"/>
</dbReference>
<evidence type="ECO:0000256" key="1">
    <source>
        <dbReference type="ARBA" id="ARBA00009477"/>
    </source>
</evidence>
<dbReference type="Gene3D" id="2.40.30.170">
    <property type="match status" value="1"/>
</dbReference>
<feature type="domain" description="CzcB-like barrel-sandwich hybrid" evidence="6">
    <location>
        <begin position="126"/>
        <end position="280"/>
    </location>
</feature>
<dbReference type="InterPro" id="IPR058649">
    <property type="entry name" value="CzcB_C"/>
</dbReference>
<keyword evidence="9" id="KW-1185">Reference proteome</keyword>
<dbReference type="NCBIfam" id="TIGR01730">
    <property type="entry name" value="RND_mfp"/>
    <property type="match status" value="1"/>
</dbReference>
<comment type="similarity">
    <text evidence="1">Belongs to the membrane fusion protein (MFP) (TC 8.A.1) family.</text>
</comment>
<comment type="caution">
    <text evidence="8">The sequence shown here is derived from an EMBL/GenBank/DDBJ whole genome shotgun (WGS) entry which is preliminary data.</text>
</comment>
<evidence type="ECO:0000256" key="3">
    <source>
        <dbReference type="SAM" id="MobiDB-lite"/>
    </source>
</evidence>
<evidence type="ECO:0000259" key="5">
    <source>
        <dbReference type="Pfam" id="PF25954"/>
    </source>
</evidence>
<evidence type="ECO:0000313" key="9">
    <source>
        <dbReference type="Proteomes" id="UP001055153"/>
    </source>
</evidence>
<dbReference type="Gene3D" id="1.10.287.470">
    <property type="entry name" value="Helix hairpin bin"/>
    <property type="match status" value="1"/>
</dbReference>
<dbReference type="Proteomes" id="UP001055153">
    <property type="component" value="Unassembled WGS sequence"/>
</dbReference>
<dbReference type="InterPro" id="IPR051909">
    <property type="entry name" value="MFP_Cation_Efflux"/>
</dbReference>
<evidence type="ECO:0000259" key="7">
    <source>
        <dbReference type="Pfam" id="PF25975"/>
    </source>
</evidence>
<organism evidence="8 9">
    <name type="scientific">Methylobacterium isbiliense</name>
    <dbReference type="NCBI Taxonomy" id="315478"/>
    <lineage>
        <taxon>Bacteria</taxon>
        <taxon>Pseudomonadati</taxon>
        <taxon>Pseudomonadota</taxon>
        <taxon>Alphaproteobacteria</taxon>
        <taxon>Hyphomicrobiales</taxon>
        <taxon>Methylobacteriaceae</taxon>
        <taxon>Methylobacterium</taxon>
    </lineage>
</organism>
<dbReference type="InterPro" id="IPR058648">
    <property type="entry name" value="HH_CzcB-like"/>
</dbReference>
<evidence type="ECO:0000313" key="8">
    <source>
        <dbReference type="EMBL" id="GJD98767.1"/>
    </source>
</evidence>
<feature type="region of interest" description="Disordered" evidence="3">
    <location>
        <begin position="44"/>
        <end position="83"/>
    </location>
</feature>
<dbReference type="Pfam" id="PF25893">
    <property type="entry name" value="HH_CzcB"/>
    <property type="match status" value="1"/>
</dbReference>
<dbReference type="SUPFAM" id="SSF111369">
    <property type="entry name" value="HlyD-like secretion proteins"/>
    <property type="match status" value="1"/>
</dbReference>
<dbReference type="InterPro" id="IPR058647">
    <property type="entry name" value="BSH_CzcB-like"/>
</dbReference>
<dbReference type="PANTHER" id="PTHR30097">
    <property type="entry name" value="CATION EFFLUX SYSTEM PROTEIN CUSB"/>
    <property type="match status" value="1"/>
</dbReference>
<evidence type="ECO:0000259" key="6">
    <source>
        <dbReference type="Pfam" id="PF25973"/>
    </source>
</evidence>
<protein>
    <submittedName>
        <fullName evidence="8">Cobalt-zinc-cadmium resistance protein CzcB</fullName>
    </submittedName>
</protein>
<feature type="domain" description="CusB-like beta-barrel" evidence="5">
    <location>
        <begin position="283"/>
        <end position="355"/>
    </location>
</feature>
<accession>A0ABQ4S8T1</accession>
<evidence type="ECO:0000259" key="4">
    <source>
        <dbReference type="Pfam" id="PF25893"/>
    </source>
</evidence>
<feature type="domain" description="CzcB-like alpha-helical hairpin" evidence="4">
    <location>
        <begin position="165"/>
        <end position="224"/>
    </location>
</feature>
<dbReference type="Gene3D" id="2.40.420.20">
    <property type="match status" value="1"/>
</dbReference>
<dbReference type="Pfam" id="PF25954">
    <property type="entry name" value="Beta-barrel_RND_2"/>
    <property type="match status" value="1"/>
</dbReference>